<protein>
    <submittedName>
        <fullName evidence="3">Spore coat assembly protein SafA</fullName>
    </submittedName>
</protein>
<dbReference type="NCBIfam" id="TIGR02899">
    <property type="entry name" value="spore_safA"/>
    <property type="match status" value="1"/>
</dbReference>
<dbReference type="Pfam" id="PF01476">
    <property type="entry name" value="LysM"/>
    <property type="match status" value="1"/>
</dbReference>
<feature type="domain" description="LysM" evidence="2">
    <location>
        <begin position="2"/>
        <end position="47"/>
    </location>
</feature>
<dbReference type="InterPro" id="IPR036779">
    <property type="entry name" value="LysM_dom_sf"/>
</dbReference>
<evidence type="ECO:0000313" key="3">
    <source>
        <dbReference type="EMBL" id="SDK40501.1"/>
    </source>
</evidence>
<evidence type="ECO:0000256" key="1">
    <source>
        <dbReference type="SAM" id="MobiDB-lite"/>
    </source>
</evidence>
<sequence>MKIHVVQKGETLWEIANKYGVDFEELIQLNSHLSNPDMIMPGMKIKVPGSSVQVKKEGSLDKEMKKYPAKPEEKKQQENKGTKQSPPKPKDKKEGEAKKHPAKHPWKDTSPKAFPVIKEDDGKKGKKEGIPMKPMDFPKVPMMEQHMEKFPANMNIPSLPKYDAPKKPMDSKPKGKDEQKKWKQDEFEMPAPSAPSHQPMMPINYYPAMPYCIPVNPMPMPMPMPLQNYPMTEPSSHPCGPLYGVENHSHGYQQYDYPAVEGIQQGMEGLMESSSMEMPQLPQNLAGMYSDDCGCGGSSPVPYADYGQQYQQPLQGGNPGQYMMNQGFGYPAQNMQGGYPGMQPMGGQSMYPSYYQSPSYQQPFGQQQPGMYPDYANYPGGQQPFTGMSDFNPPYPAYSREEDEEEESE</sequence>
<dbReference type="PROSITE" id="PS51782">
    <property type="entry name" value="LYSM"/>
    <property type="match status" value="1"/>
</dbReference>
<dbReference type="Proteomes" id="UP000198694">
    <property type="component" value="Unassembled WGS sequence"/>
</dbReference>
<evidence type="ECO:0000259" key="2">
    <source>
        <dbReference type="PROSITE" id="PS51782"/>
    </source>
</evidence>
<name>A0A1G9BLY2_9BACI</name>
<dbReference type="SUPFAM" id="SSF54106">
    <property type="entry name" value="LysM domain"/>
    <property type="match status" value="1"/>
</dbReference>
<feature type="compositionally biased region" description="Basic and acidic residues" evidence="1">
    <location>
        <begin position="163"/>
        <end position="186"/>
    </location>
</feature>
<dbReference type="EMBL" id="FNFL01000006">
    <property type="protein sequence ID" value="SDK40501.1"/>
    <property type="molecule type" value="Genomic_DNA"/>
</dbReference>
<dbReference type="AlphaFoldDB" id="A0A1G9BLY2"/>
<dbReference type="InterPro" id="IPR014248">
    <property type="entry name" value="Spore_coat_assembly_SafA"/>
</dbReference>
<dbReference type="Gene3D" id="3.10.350.10">
    <property type="entry name" value="LysM domain"/>
    <property type="match status" value="1"/>
</dbReference>
<feature type="compositionally biased region" description="Basic and acidic residues" evidence="1">
    <location>
        <begin position="88"/>
        <end position="110"/>
    </location>
</feature>
<dbReference type="CDD" id="cd00118">
    <property type="entry name" value="LysM"/>
    <property type="match status" value="1"/>
</dbReference>
<gene>
    <name evidence="3" type="ORF">SAMN05216243_3017</name>
</gene>
<organism evidence="3 4">
    <name type="scientific">Sediminibacillus albus</name>
    <dbReference type="NCBI Taxonomy" id="407036"/>
    <lineage>
        <taxon>Bacteria</taxon>
        <taxon>Bacillati</taxon>
        <taxon>Bacillota</taxon>
        <taxon>Bacilli</taxon>
        <taxon>Bacillales</taxon>
        <taxon>Bacillaceae</taxon>
        <taxon>Sediminibacillus</taxon>
    </lineage>
</organism>
<dbReference type="SMART" id="SM00257">
    <property type="entry name" value="LysM"/>
    <property type="match status" value="1"/>
</dbReference>
<evidence type="ECO:0000313" key="4">
    <source>
        <dbReference type="Proteomes" id="UP000198694"/>
    </source>
</evidence>
<reference evidence="3 4" key="1">
    <citation type="submission" date="2016-10" db="EMBL/GenBank/DDBJ databases">
        <authorList>
            <person name="de Groot N.N."/>
        </authorList>
    </citation>
    <scope>NUCLEOTIDE SEQUENCE [LARGE SCALE GENOMIC DNA]</scope>
    <source>
        <strain evidence="3 4">CGMCC 1.6502</strain>
    </source>
</reference>
<accession>A0A1G9BLY2</accession>
<dbReference type="InterPro" id="IPR018392">
    <property type="entry name" value="LysM"/>
</dbReference>
<dbReference type="STRING" id="407036.SAMN05216243_3017"/>
<feature type="region of interest" description="Disordered" evidence="1">
    <location>
        <begin position="49"/>
        <end position="137"/>
    </location>
</feature>
<feature type="region of interest" description="Disordered" evidence="1">
    <location>
        <begin position="156"/>
        <end position="195"/>
    </location>
</feature>
<feature type="compositionally biased region" description="Low complexity" evidence="1">
    <location>
        <begin position="358"/>
        <end position="373"/>
    </location>
</feature>
<keyword evidence="4" id="KW-1185">Reference proteome</keyword>
<dbReference type="OrthoDB" id="2033517at2"/>
<feature type="compositionally biased region" description="Basic and acidic residues" evidence="1">
    <location>
        <begin position="117"/>
        <end position="130"/>
    </location>
</feature>
<proteinExistence type="predicted"/>
<feature type="region of interest" description="Disordered" evidence="1">
    <location>
        <begin position="358"/>
        <end position="409"/>
    </location>
</feature>
<feature type="compositionally biased region" description="Basic and acidic residues" evidence="1">
    <location>
        <begin position="54"/>
        <end position="81"/>
    </location>
</feature>